<keyword evidence="1" id="KW-0472">Membrane</keyword>
<gene>
    <name evidence="2" type="ORF">M8523_32455</name>
</gene>
<comment type="caution">
    <text evidence="2">The sequence shown here is derived from an EMBL/GenBank/DDBJ whole genome shotgun (WGS) entry which is preliminary data.</text>
</comment>
<organism evidence="2 3">
    <name type="scientific">Lichenifustis flavocetrariae</name>
    <dbReference type="NCBI Taxonomy" id="2949735"/>
    <lineage>
        <taxon>Bacteria</taxon>
        <taxon>Pseudomonadati</taxon>
        <taxon>Pseudomonadota</taxon>
        <taxon>Alphaproteobacteria</taxon>
        <taxon>Hyphomicrobiales</taxon>
        <taxon>Lichenihabitantaceae</taxon>
        <taxon>Lichenifustis</taxon>
    </lineage>
</organism>
<dbReference type="EMBL" id="JAMOIM010000057">
    <property type="protein sequence ID" value="MCW6512622.1"/>
    <property type="molecule type" value="Genomic_DNA"/>
</dbReference>
<dbReference type="Proteomes" id="UP001165667">
    <property type="component" value="Unassembled WGS sequence"/>
</dbReference>
<sequence>MKLPFAFKHRTRLAGWAMEQIRAFVALIAPWLASPGDRPMSRATLLAVIFVLAAGVASIGYGGALAIRELLPTPRHEVQP</sequence>
<keyword evidence="3" id="KW-1185">Reference proteome</keyword>
<dbReference type="AlphaFoldDB" id="A0AA41Z3Y0"/>
<evidence type="ECO:0000313" key="2">
    <source>
        <dbReference type="EMBL" id="MCW6512622.1"/>
    </source>
</evidence>
<keyword evidence="1" id="KW-1133">Transmembrane helix</keyword>
<protein>
    <submittedName>
        <fullName evidence="2">Uncharacterized protein</fullName>
    </submittedName>
</protein>
<keyword evidence="1" id="KW-0812">Transmembrane</keyword>
<proteinExistence type="predicted"/>
<evidence type="ECO:0000256" key="1">
    <source>
        <dbReference type="SAM" id="Phobius"/>
    </source>
</evidence>
<dbReference type="RefSeq" id="WP_282588999.1">
    <property type="nucleotide sequence ID" value="NZ_JAMOIM010000057.1"/>
</dbReference>
<feature type="transmembrane region" description="Helical" evidence="1">
    <location>
        <begin position="45"/>
        <end position="67"/>
    </location>
</feature>
<evidence type="ECO:0000313" key="3">
    <source>
        <dbReference type="Proteomes" id="UP001165667"/>
    </source>
</evidence>
<reference evidence="2" key="1">
    <citation type="submission" date="2022-05" db="EMBL/GenBank/DDBJ databases">
        <authorList>
            <person name="Pankratov T."/>
        </authorList>
    </citation>
    <scope>NUCLEOTIDE SEQUENCE</scope>
    <source>
        <strain evidence="2">BP6-180914</strain>
    </source>
</reference>
<accession>A0AA41Z3Y0</accession>
<feature type="transmembrane region" description="Helical" evidence="1">
    <location>
        <begin position="12"/>
        <end position="33"/>
    </location>
</feature>
<name>A0AA41Z3Y0_9HYPH</name>